<name>M0BXR7_9EURY</name>
<proteinExistence type="predicted"/>
<reference evidence="1 2" key="1">
    <citation type="journal article" date="2014" name="PLoS Genet.">
        <title>Phylogenetically driven sequencing of extremely halophilic archaea reveals strategies for static and dynamic osmo-response.</title>
        <authorList>
            <person name="Becker E.A."/>
            <person name="Seitzer P.M."/>
            <person name="Tritt A."/>
            <person name="Larsen D."/>
            <person name="Krusor M."/>
            <person name="Yao A.I."/>
            <person name="Wu D."/>
            <person name="Madern D."/>
            <person name="Eisen J.A."/>
            <person name="Darling A.E."/>
            <person name="Facciotti M.T."/>
        </authorList>
    </citation>
    <scope>NUCLEOTIDE SEQUENCE [LARGE SCALE GENOMIC DNA]</scope>
    <source>
        <strain evidence="1 2">JCM 13563</strain>
    </source>
</reference>
<accession>M0BXR7</accession>
<sequence>MQWTTSDYRELPEDVKTEVDTAFDEGQYESDEELLWQQVAGPDVEALKRGETYYAPQVDIENGVHTLQFEETTPQYDSTKHLTVPDVPEVPLNISFTIKDTEGTVLKEVDRTIEEKDNDRKVPVATELGTYLVEVTVEGWGTVTESVTLEYTTYQVLLNIQESDEAESSFSVDITQNPATTPAKCQW</sequence>
<dbReference type="EMBL" id="AOIT01000089">
    <property type="protein sequence ID" value="ELZ15831.1"/>
    <property type="molecule type" value="Genomic_DNA"/>
</dbReference>
<keyword evidence="2" id="KW-1185">Reference proteome</keyword>
<dbReference type="RefSeq" id="WP_008015326.1">
    <property type="nucleotide sequence ID" value="NZ_AOIT01000089.1"/>
</dbReference>
<evidence type="ECO:0000313" key="1">
    <source>
        <dbReference type="EMBL" id="ELZ15831.1"/>
    </source>
</evidence>
<comment type="caution">
    <text evidence="1">The sequence shown here is derived from an EMBL/GenBank/DDBJ whole genome shotgun (WGS) entry which is preliminary data.</text>
</comment>
<dbReference type="OrthoDB" id="188205at2157"/>
<gene>
    <name evidence="1" type="ORF">C476_17542</name>
</gene>
<organism evidence="1 2">
    <name type="scientific">Natrinema limicola JCM 13563</name>
    <dbReference type="NCBI Taxonomy" id="1230457"/>
    <lineage>
        <taxon>Archaea</taxon>
        <taxon>Methanobacteriati</taxon>
        <taxon>Methanobacteriota</taxon>
        <taxon>Stenosarchaea group</taxon>
        <taxon>Halobacteria</taxon>
        <taxon>Halobacteriales</taxon>
        <taxon>Natrialbaceae</taxon>
        <taxon>Natrinema</taxon>
    </lineage>
</organism>
<evidence type="ECO:0000313" key="2">
    <source>
        <dbReference type="Proteomes" id="UP000011615"/>
    </source>
</evidence>
<dbReference type="Proteomes" id="UP000011615">
    <property type="component" value="Unassembled WGS sequence"/>
</dbReference>
<protein>
    <submittedName>
        <fullName evidence="1">Uncharacterized protein</fullName>
    </submittedName>
</protein>
<dbReference type="AlphaFoldDB" id="M0BXR7"/>